<feature type="compositionally biased region" description="Basic and acidic residues" evidence="1">
    <location>
        <begin position="111"/>
        <end position="120"/>
    </location>
</feature>
<dbReference type="AlphaFoldDB" id="A0A6N2T232"/>
<reference evidence="2" key="1">
    <citation type="submission" date="2019-11" db="EMBL/GenBank/DDBJ databases">
        <authorList>
            <person name="Feng L."/>
        </authorList>
    </citation>
    <scope>NUCLEOTIDE SEQUENCE</scope>
    <source>
        <strain evidence="2">BlongumLFYP82</strain>
    </source>
</reference>
<protein>
    <submittedName>
        <fullName evidence="2">Uncharacterized protein</fullName>
    </submittedName>
</protein>
<organism evidence="2">
    <name type="scientific">Bifidobacterium longum</name>
    <dbReference type="NCBI Taxonomy" id="216816"/>
    <lineage>
        <taxon>Bacteria</taxon>
        <taxon>Bacillati</taxon>
        <taxon>Actinomycetota</taxon>
        <taxon>Actinomycetes</taxon>
        <taxon>Bifidobacteriales</taxon>
        <taxon>Bifidobacteriaceae</taxon>
        <taxon>Bifidobacterium</taxon>
    </lineage>
</organism>
<evidence type="ECO:0000313" key="2">
    <source>
        <dbReference type="EMBL" id="VYS98858.1"/>
    </source>
</evidence>
<feature type="compositionally biased region" description="Basic residues" evidence="1">
    <location>
        <begin position="45"/>
        <end position="64"/>
    </location>
</feature>
<feature type="compositionally biased region" description="Basic and acidic residues" evidence="1">
    <location>
        <begin position="195"/>
        <end position="204"/>
    </location>
</feature>
<name>A0A6N2T232_BIFLN</name>
<feature type="region of interest" description="Disordered" evidence="1">
    <location>
        <begin position="27"/>
        <end position="210"/>
    </location>
</feature>
<evidence type="ECO:0000256" key="1">
    <source>
        <dbReference type="SAM" id="MobiDB-lite"/>
    </source>
</evidence>
<proteinExistence type="predicted"/>
<feature type="compositionally biased region" description="Basic and acidic residues" evidence="1">
    <location>
        <begin position="133"/>
        <end position="149"/>
    </location>
</feature>
<dbReference type="EMBL" id="CACRSV010000020">
    <property type="protein sequence ID" value="VYS98858.1"/>
    <property type="molecule type" value="Genomic_DNA"/>
</dbReference>
<gene>
    <name evidence="2" type="ORF">BLLFYP82_01246</name>
</gene>
<accession>A0A6N2T232</accession>
<sequence>MEPGHAAGGPVRPLAVEDQRGARCRLPVPADRAADPARGCGLPRQRLRPRPRGRGHLPPHRGHGRFAQAGTAPVGGEPGSGGHPSRVACDATGIRIPGTRMVGGDQVEGGLADRHEREPRILAALQRTVQRGPRADADARHDRGTRPADQEPQAGPVLDRDRGHGRMAALQRTDRQPRGGDAAVRPGRTRPLPHHIREPEEGERPAAPLV</sequence>